<evidence type="ECO:0000313" key="3">
    <source>
        <dbReference type="Proteomes" id="UP000236311"/>
    </source>
</evidence>
<proteinExistence type="predicted"/>
<gene>
    <name evidence="2" type="ORF">AMURIS_04171</name>
</gene>
<dbReference type="EMBL" id="OFSM01000025">
    <property type="protein sequence ID" value="SOY31428.1"/>
    <property type="molecule type" value="Genomic_DNA"/>
</dbReference>
<keyword evidence="1" id="KW-0472">Membrane</keyword>
<accession>A0A2K4ZLS5</accession>
<evidence type="ECO:0000313" key="2">
    <source>
        <dbReference type="EMBL" id="SOY31428.1"/>
    </source>
</evidence>
<name>A0A2K4ZLS5_9FIRM</name>
<feature type="transmembrane region" description="Helical" evidence="1">
    <location>
        <begin position="52"/>
        <end position="76"/>
    </location>
</feature>
<feature type="transmembrane region" description="Helical" evidence="1">
    <location>
        <begin position="111"/>
        <end position="139"/>
    </location>
</feature>
<organism evidence="2 3">
    <name type="scientific">Acetatifactor muris</name>
    <dbReference type="NCBI Taxonomy" id="879566"/>
    <lineage>
        <taxon>Bacteria</taxon>
        <taxon>Bacillati</taxon>
        <taxon>Bacillota</taxon>
        <taxon>Clostridia</taxon>
        <taxon>Lachnospirales</taxon>
        <taxon>Lachnospiraceae</taxon>
        <taxon>Acetatifactor</taxon>
    </lineage>
</organism>
<dbReference type="AlphaFoldDB" id="A0A2K4ZLS5"/>
<keyword evidence="1" id="KW-0812">Transmembrane</keyword>
<dbReference type="Proteomes" id="UP000236311">
    <property type="component" value="Unassembled WGS sequence"/>
</dbReference>
<keyword evidence="3" id="KW-1185">Reference proteome</keyword>
<feature type="transmembrane region" description="Helical" evidence="1">
    <location>
        <begin position="88"/>
        <end position="105"/>
    </location>
</feature>
<reference evidence="2 3" key="1">
    <citation type="submission" date="2018-01" db="EMBL/GenBank/DDBJ databases">
        <authorList>
            <person name="Gaut B.S."/>
            <person name="Morton B.R."/>
            <person name="Clegg M.T."/>
            <person name="Duvall M.R."/>
        </authorList>
    </citation>
    <scope>NUCLEOTIDE SEQUENCE [LARGE SCALE GENOMIC DNA]</scope>
    <source>
        <strain evidence="2">GP69</strain>
    </source>
</reference>
<feature type="transmembrane region" description="Helical" evidence="1">
    <location>
        <begin position="151"/>
        <end position="176"/>
    </location>
</feature>
<keyword evidence="1" id="KW-1133">Transmembrane helix</keyword>
<evidence type="ECO:0008006" key="4">
    <source>
        <dbReference type="Google" id="ProtNLM"/>
    </source>
</evidence>
<protein>
    <recommendedName>
        <fullName evidence="4">Energy-coupling factor transport system substrate-specific component</fullName>
    </recommendedName>
</protein>
<evidence type="ECO:0000256" key="1">
    <source>
        <dbReference type="SAM" id="Phobius"/>
    </source>
</evidence>
<sequence length="194" mass="22521">MNKERKMNFKREPEKRKYGKLTVQDITLIGLMVAILEVCKAALSFLPNIELVSFWIILFTVFFHRKIFFAIPAFVLIEGLIYGFEMWWFSYMYVWPLLALVSYIFRKQESVWFWSILSSVFGLFFGFLCAVSYAAVGAVDGGLQSGLHAGFVWWVAGLKMDILHAVGNFALMMVLYKPVYMTMKKLVANYYFDS</sequence>